<protein>
    <submittedName>
        <fullName evidence="2">SMI1/KNR4 family protein</fullName>
    </submittedName>
</protein>
<accession>A0AB39YF05</accession>
<gene>
    <name evidence="2" type="ORF">AB5J51_38945</name>
</gene>
<feature type="domain" description="Knr4/Smi1-like" evidence="1">
    <location>
        <begin position="18"/>
        <end position="123"/>
    </location>
</feature>
<dbReference type="SUPFAM" id="SSF160631">
    <property type="entry name" value="SMI1/KNR4-like"/>
    <property type="match status" value="1"/>
</dbReference>
<dbReference type="Gene3D" id="3.40.1580.10">
    <property type="entry name" value="SMI1/KNR4-like"/>
    <property type="match status" value="1"/>
</dbReference>
<name>A0AB39YF05_9ACTN</name>
<dbReference type="RefSeq" id="WP_369779969.1">
    <property type="nucleotide sequence ID" value="NZ_CP165727.1"/>
</dbReference>
<evidence type="ECO:0000259" key="1">
    <source>
        <dbReference type="Pfam" id="PF09346"/>
    </source>
</evidence>
<dbReference type="InterPro" id="IPR037883">
    <property type="entry name" value="Knr4/Smi1-like_sf"/>
</dbReference>
<dbReference type="Pfam" id="PF09346">
    <property type="entry name" value="SMI1_KNR4"/>
    <property type="match status" value="1"/>
</dbReference>
<reference evidence="2" key="1">
    <citation type="submission" date="2024-08" db="EMBL/GenBank/DDBJ databases">
        <authorList>
            <person name="Yu S.T."/>
        </authorList>
    </citation>
    <scope>NUCLEOTIDE SEQUENCE</scope>
    <source>
        <strain evidence="2">R33</strain>
    </source>
</reference>
<sequence length="182" mass="20726">MHPDVEALVQLVPPQQEATPRDWAAVHSRLGHDLPEDYRQLVDTYGGGLFDEAIWILEPDCADKEYDLFAMVQERAEVLERLWEGDRGEPNPAQLTEPGTSLVPFAHIEGTGAFLYWLTRDDQDPADWTVMVDAGRGPEWEHYPVSCVRFVKAALTGEIRNNMFDELLPTDNHMFEPTSDFL</sequence>
<dbReference type="EMBL" id="CP165727">
    <property type="protein sequence ID" value="XDV68459.1"/>
    <property type="molecule type" value="Genomic_DNA"/>
</dbReference>
<organism evidence="2">
    <name type="scientific">Streptomyces sp. R33</name>
    <dbReference type="NCBI Taxonomy" id="3238629"/>
    <lineage>
        <taxon>Bacteria</taxon>
        <taxon>Bacillati</taxon>
        <taxon>Actinomycetota</taxon>
        <taxon>Actinomycetes</taxon>
        <taxon>Kitasatosporales</taxon>
        <taxon>Streptomycetaceae</taxon>
        <taxon>Streptomyces</taxon>
    </lineage>
</organism>
<dbReference type="InterPro" id="IPR018958">
    <property type="entry name" value="Knr4/Smi1-like_dom"/>
</dbReference>
<proteinExistence type="predicted"/>
<dbReference type="AlphaFoldDB" id="A0AB39YF05"/>
<evidence type="ECO:0000313" key="2">
    <source>
        <dbReference type="EMBL" id="XDV68459.1"/>
    </source>
</evidence>